<feature type="compositionally biased region" description="Basic and acidic residues" evidence="9">
    <location>
        <begin position="48"/>
        <end position="57"/>
    </location>
</feature>
<feature type="coiled-coil region" evidence="8">
    <location>
        <begin position="102"/>
        <end position="133"/>
    </location>
</feature>
<dbReference type="EMBL" id="CP064812">
    <property type="protein sequence ID" value="QPG72920.1"/>
    <property type="molecule type" value="Genomic_DNA"/>
</dbReference>
<evidence type="ECO:0000256" key="3">
    <source>
        <dbReference type="ARBA" id="ARBA00005913"/>
    </source>
</evidence>
<keyword evidence="6" id="KW-0967">Endosome</keyword>
<gene>
    <name evidence="11" type="ORF">FOA43_000224</name>
</gene>
<evidence type="ECO:0000313" key="12">
    <source>
        <dbReference type="Proteomes" id="UP000662931"/>
    </source>
</evidence>
<dbReference type="GO" id="GO:0032880">
    <property type="term" value="P:regulation of protein localization"/>
    <property type="evidence" value="ECO:0007669"/>
    <property type="project" value="TreeGrafter"/>
</dbReference>
<evidence type="ECO:0000256" key="1">
    <source>
        <dbReference type="ARBA" id="ARBA00002069"/>
    </source>
</evidence>
<keyword evidence="8" id="KW-0175">Coiled coil</keyword>
<protein>
    <recommendedName>
        <fullName evidence="4">Biogenesis of lysosome-related organelles complex 1 subunit KXD1</fullName>
    </recommendedName>
    <alternativeName>
        <fullName evidence="7">KxDL homolog</fullName>
    </alternativeName>
</protein>
<feature type="compositionally biased region" description="Polar residues" evidence="9">
    <location>
        <begin position="1"/>
        <end position="12"/>
    </location>
</feature>
<proteinExistence type="inferred from homology"/>
<accession>A0A875RMY7</accession>
<evidence type="ECO:0000256" key="5">
    <source>
        <dbReference type="ARBA" id="ARBA00022448"/>
    </source>
</evidence>
<sequence>MPSEFARQSNPSIDGFQFMVQSDTESSIDTSAGTSYTSNDEDENPNPLEERAHHSDNEAGGMIPSASRFNAVDYLINSLYNSLDSVELDQSLVQQSQISGEMNNTANEISKTIKELKQSLQEHIEKYEKLKKRIIPEIIANLNQSSKISKKLAVKMKTQYPVEYSKSKDKVLNRLTDEEQDLYI</sequence>
<comment type="function">
    <text evidence="1">Component of the biogenesis of lysosome-related organelles complex-1 (BLOC-1) involved in endosomal cargo sorting.</text>
</comment>
<evidence type="ECO:0000256" key="6">
    <source>
        <dbReference type="ARBA" id="ARBA00022753"/>
    </source>
</evidence>
<keyword evidence="12" id="KW-1185">Reference proteome</keyword>
<dbReference type="AlphaFoldDB" id="A0A875RMY7"/>
<dbReference type="PANTHER" id="PTHR37787:SF1">
    <property type="entry name" value="BIOGENESIS OF LYSOSOME-RELATED ORGANELLES COMPLEX 1 SUBUNIT KXD1"/>
    <property type="match status" value="1"/>
</dbReference>
<dbReference type="OrthoDB" id="4089816at2759"/>
<dbReference type="InterPro" id="IPR051390">
    <property type="entry name" value="BLOC-1_subunit_KXD1"/>
</dbReference>
<evidence type="ECO:0000256" key="7">
    <source>
        <dbReference type="ARBA" id="ARBA00029808"/>
    </source>
</evidence>
<dbReference type="KEGG" id="bnn:FOA43_000224"/>
<evidence type="ECO:0000256" key="2">
    <source>
        <dbReference type="ARBA" id="ARBA00004177"/>
    </source>
</evidence>
<dbReference type="Proteomes" id="UP000662931">
    <property type="component" value="Chromosome 1"/>
</dbReference>
<feature type="region of interest" description="Disordered" evidence="9">
    <location>
        <begin position="1"/>
        <end position="63"/>
    </location>
</feature>
<dbReference type="GeneID" id="62193625"/>
<dbReference type="Pfam" id="PF10241">
    <property type="entry name" value="KxDL"/>
    <property type="match status" value="1"/>
</dbReference>
<dbReference type="PANTHER" id="PTHR37787">
    <property type="entry name" value="BIOGENESIS OF LYSOSOME-RELATED ORGANELLES COMPLEX 1 SUBUNIT KXD1"/>
    <property type="match status" value="1"/>
</dbReference>
<comment type="subcellular location">
    <subcellularLocation>
        <location evidence="2">Endosome</location>
    </subcellularLocation>
</comment>
<feature type="domain" description="KxDL" evidence="10">
    <location>
        <begin position="79"/>
        <end position="164"/>
    </location>
</feature>
<dbReference type="RefSeq" id="XP_038776485.1">
    <property type="nucleotide sequence ID" value="XM_038920557.1"/>
</dbReference>
<evidence type="ECO:0000256" key="9">
    <source>
        <dbReference type="SAM" id="MobiDB-lite"/>
    </source>
</evidence>
<evidence type="ECO:0000259" key="10">
    <source>
        <dbReference type="Pfam" id="PF10241"/>
    </source>
</evidence>
<dbReference type="GO" id="GO:0005768">
    <property type="term" value="C:endosome"/>
    <property type="evidence" value="ECO:0007669"/>
    <property type="project" value="UniProtKB-SubCell"/>
</dbReference>
<keyword evidence="5" id="KW-0813">Transport</keyword>
<organism evidence="11 12">
    <name type="scientific">Eeniella nana</name>
    <name type="common">Yeast</name>
    <name type="synonym">Brettanomyces nanus</name>
    <dbReference type="NCBI Taxonomy" id="13502"/>
    <lineage>
        <taxon>Eukaryota</taxon>
        <taxon>Fungi</taxon>
        <taxon>Dikarya</taxon>
        <taxon>Ascomycota</taxon>
        <taxon>Saccharomycotina</taxon>
        <taxon>Pichiomycetes</taxon>
        <taxon>Pichiales</taxon>
        <taxon>Pichiaceae</taxon>
        <taxon>Brettanomyces</taxon>
    </lineage>
</organism>
<dbReference type="InterPro" id="IPR019371">
    <property type="entry name" value="KxDL_dom"/>
</dbReference>
<dbReference type="GO" id="GO:0007032">
    <property type="term" value="P:endosome organization"/>
    <property type="evidence" value="ECO:0007669"/>
    <property type="project" value="TreeGrafter"/>
</dbReference>
<name>A0A875RMY7_EENNA</name>
<feature type="compositionally biased region" description="Polar residues" evidence="9">
    <location>
        <begin position="19"/>
        <end position="38"/>
    </location>
</feature>
<comment type="similarity">
    <text evidence="3">Belongs to the KXD1 family.</text>
</comment>
<evidence type="ECO:0000313" key="11">
    <source>
        <dbReference type="EMBL" id="QPG72920.1"/>
    </source>
</evidence>
<dbReference type="GO" id="GO:0031083">
    <property type="term" value="C:BLOC-1 complex"/>
    <property type="evidence" value="ECO:0007669"/>
    <property type="project" value="TreeGrafter"/>
</dbReference>
<evidence type="ECO:0000256" key="4">
    <source>
        <dbReference type="ARBA" id="ARBA00016207"/>
    </source>
</evidence>
<reference evidence="11" key="1">
    <citation type="submission" date="2020-10" db="EMBL/GenBank/DDBJ databases">
        <authorList>
            <person name="Roach M.J.R."/>
        </authorList>
    </citation>
    <scope>NUCLEOTIDE SEQUENCE</scope>
    <source>
        <strain evidence="11">CBS 1945</strain>
    </source>
</reference>
<evidence type="ECO:0000256" key="8">
    <source>
        <dbReference type="SAM" id="Coils"/>
    </source>
</evidence>